<dbReference type="EMBL" id="JABTEG010000003">
    <property type="protein sequence ID" value="KAG4305417.1"/>
    <property type="molecule type" value="Genomic_DNA"/>
</dbReference>
<gene>
    <name evidence="1" type="ORF">PORY_000973</name>
</gene>
<name>A0ACB7CCD9_9ASCO</name>
<organism evidence="1 2">
    <name type="scientific">Pneumocystis oryctolagi</name>
    <dbReference type="NCBI Taxonomy" id="42067"/>
    <lineage>
        <taxon>Eukaryota</taxon>
        <taxon>Fungi</taxon>
        <taxon>Dikarya</taxon>
        <taxon>Ascomycota</taxon>
        <taxon>Taphrinomycotina</taxon>
        <taxon>Pneumocystomycetes</taxon>
        <taxon>Pneumocystaceae</taxon>
        <taxon>Pneumocystis</taxon>
    </lineage>
</organism>
<reference evidence="1 2" key="1">
    <citation type="journal article" date="2021" name="Commun. Biol.">
        <title>Genomic insights into the host specific adaptation of the Pneumocystis genus.</title>
        <authorList>
            <person name="Cisse O.H."/>
            <person name="Ma L."/>
            <person name="Dekker J.P."/>
            <person name="Khil P.P."/>
            <person name="Youn J.-H."/>
            <person name="Brenchley J.M."/>
            <person name="Blair R."/>
            <person name="Pahar B."/>
            <person name="Chabe M."/>
            <person name="Van Rompay K.K.A."/>
            <person name="Keesler R."/>
            <person name="Sukura A."/>
            <person name="Hirsch V."/>
            <person name="Kutty G."/>
            <person name="Liu Y."/>
            <person name="Peng L."/>
            <person name="Chen J."/>
            <person name="Song J."/>
            <person name="Weissenbacher-Lang C."/>
            <person name="Xu J."/>
            <person name="Upham N.S."/>
            <person name="Stajich J.E."/>
            <person name="Cuomo C.A."/>
            <person name="Cushion M.T."/>
            <person name="Kovacs J.A."/>
        </authorList>
    </citation>
    <scope>NUCLEOTIDE SEQUENCE [LARGE SCALE GENOMIC DNA]</scope>
    <source>
        <strain evidence="1 2">RABM</strain>
    </source>
</reference>
<protein>
    <submittedName>
        <fullName evidence="1">Uncharacterized protein</fullName>
    </submittedName>
</protein>
<feature type="non-terminal residue" evidence="1">
    <location>
        <position position="1"/>
    </location>
</feature>
<evidence type="ECO:0000313" key="1">
    <source>
        <dbReference type="EMBL" id="KAG4305417.1"/>
    </source>
</evidence>
<dbReference type="Proteomes" id="UP000768646">
    <property type="component" value="Unassembled WGS sequence"/>
</dbReference>
<accession>A0ACB7CCD9</accession>
<sequence>ENEVSKIAIEYLPEMNFFDENEIISYCEKYDENSEGVEEEELIQWYLEQKEKEILTEESLIAENDLGYHDIAQVFLLCMGRDIDYNELKKKKKELKSLIIEILRKHPDLCYFQGYHDIAQVFLLCMGRKEAAKLLEYLSLTRIRDFFLPSLSPVLDHLEFIKSIILKKDQELGKHIANVPSHFALASYLTWFSYKAKRFEDILKIFDFILATDTVMLILKYFKIIIKQRDKLLKIDKKETDALHKVLSELTQQCPSRNTLKEAIFLRENIPPHTLLNWKYILKYSCIKDFGRKYSLKYATKLYYLEIDELKKAKPDNYIRAIFLSVKIQNEHGISVKDYYHYRKYCSKKLHHLSKLLKIQQTNEKYVKKRVLLLEDDIRHHDFLVINSERNWAYAMELKNKDYKKTKINRRRILRRFLRAYQYASRLNKVMNQQIPILQLQAYGYKLIRKGQLMFEYHQWKQSLISFLEARVILEAICENRDYQYFIKELISSIEQNIRYCAYLQKIPSNDIFIIFQETLLNNKSLVSLLTNFNPRILKFQNKHLSIVSQIKWRGYIASIHDVNIAIALSSIQDIHQLINSKMQIDISKKRENQEYEELFLIYSQAENMIKKAIERSEHSGIQHNIQDLYILYTYIAHNHIIERIKYDSKIISELNFEFLNKTPKQYILNKLVKLYDGILRNLDGILELPGISNDLNFSQTVEQEKYYFKSWRCLAIAESYFLHSDYKSALALTVYSYDYLSKISILDNKEDIFTAFFNTIYSKIPTPSFLQQDYGYIRHIDEENRLIDDILVDD</sequence>
<comment type="caution">
    <text evidence="1">The sequence shown here is derived from an EMBL/GenBank/DDBJ whole genome shotgun (WGS) entry which is preliminary data.</text>
</comment>
<evidence type="ECO:0000313" key="2">
    <source>
        <dbReference type="Proteomes" id="UP000768646"/>
    </source>
</evidence>
<keyword evidence="2" id="KW-1185">Reference proteome</keyword>
<proteinExistence type="predicted"/>